<keyword evidence="1" id="KW-0805">Transcription regulation</keyword>
<dbReference type="InterPro" id="IPR036390">
    <property type="entry name" value="WH_DNA-bd_sf"/>
</dbReference>
<proteinExistence type="predicted"/>
<dbReference type="SUPFAM" id="SSF55781">
    <property type="entry name" value="GAF domain-like"/>
    <property type="match status" value="1"/>
</dbReference>
<dbReference type="PROSITE" id="PS51078">
    <property type="entry name" value="ICLR_ED"/>
    <property type="match status" value="1"/>
</dbReference>
<accession>A0A9X5FAB2</accession>
<keyword evidence="3" id="KW-0804">Transcription</keyword>
<keyword evidence="2" id="KW-0238">DNA-binding</keyword>
<dbReference type="GO" id="GO:0003700">
    <property type="term" value="F:DNA-binding transcription factor activity"/>
    <property type="evidence" value="ECO:0007669"/>
    <property type="project" value="TreeGrafter"/>
</dbReference>
<dbReference type="AlphaFoldDB" id="A0A9X5FAB2"/>
<dbReference type="EMBL" id="JAAXOW010000001">
    <property type="protein sequence ID" value="NKX92439.1"/>
    <property type="molecule type" value="Genomic_DNA"/>
</dbReference>
<dbReference type="PANTHER" id="PTHR30136:SF24">
    <property type="entry name" value="HTH-TYPE TRANSCRIPTIONAL REPRESSOR ALLR"/>
    <property type="match status" value="1"/>
</dbReference>
<dbReference type="InterPro" id="IPR014757">
    <property type="entry name" value="Tscrpt_reg_IclR_C"/>
</dbReference>
<protein>
    <submittedName>
        <fullName evidence="6">Helix-turn-helix domain-containing protein</fullName>
    </submittedName>
</protein>
<sequence>MSVPAVARAIALLEILAASRGEARTLSELSRALGAPKSSTSALCAELEGAGYIERADGGMRLGRSAVALGGAYVRQFEPVREFVTVCRRDPVLREEVVQLAVLDEMVTSGRRVPAVLYLARHDGTAPLRVSASVGDRLPATTTAVGQVMLAALDDAGRAEAVRAVAEASDGSVVERVLEEELERTRQRGYGVDDGRTFEHVVGLAVAVPGVAGTRPCAVGVSMLDRYADPTKRAAVSESLTRLAQLLRDPAPELSGLVSS</sequence>
<dbReference type="InterPro" id="IPR050707">
    <property type="entry name" value="HTH_MetabolicPath_Reg"/>
</dbReference>
<dbReference type="Pfam" id="PF01614">
    <property type="entry name" value="IclR_C"/>
    <property type="match status" value="1"/>
</dbReference>
<dbReference type="InterPro" id="IPR029016">
    <property type="entry name" value="GAF-like_dom_sf"/>
</dbReference>
<comment type="caution">
    <text evidence="6">The sequence shown here is derived from an EMBL/GenBank/DDBJ whole genome shotgun (WGS) entry which is preliminary data.</text>
</comment>
<feature type="domain" description="IclR-ED" evidence="5">
    <location>
        <begin position="65"/>
        <end position="260"/>
    </location>
</feature>
<dbReference type="InterPro" id="IPR005471">
    <property type="entry name" value="Tscrpt_reg_IclR_N"/>
</dbReference>
<dbReference type="PROSITE" id="PS51077">
    <property type="entry name" value="HTH_ICLR"/>
    <property type="match status" value="1"/>
</dbReference>
<reference evidence="6 7" key="1">
    <citation type="submission" date="2020-04" db="EMBL/GenBank/DDBJ databases">
        <title>MicrobeNet Type strains.</title>
        <authorList>
            <person name="Nicholson A.C."/>
        </authorList>
    </citation>
    <scope>NUCLEOTIDE SEQUENCE [LARGE SCALE GENOMIC DNA]</scope>
    <source>
        <strain evidence="6 7">ATCC BAA-789</strain>
    </source>
</reference>
<evidence type="ECO:0000256" key="1">
    <source>
        <dbReference type="ARBA" id="ARBA00023015"/>
    </source>
</evidence>
<keyword evidence="7" id="KW-1185">Reference proteome</keyword>
<organism evidence="6 7">
    <name type="scientific">Sanguibacter hominis ATCC BAA-789</name>
    <dbReference type="NCBI Taxonomy" id="1312740"/>
    <lineage>
        <taxon>Bacteria</taxon>
        <taxon>Bacillati</taxon>
        <taxon>Actinomycetota</taxon>
        <taxon>Actinomycetes</taxon>
        <taxon>Micrococcales</taxon>
        <taxon>Sanguibacteraceae</taxon>
        <taxon>Sanguibacter</taxon>
    </lineage>
</organism>
<name>A0A9X5FAB2_9MICO</name>
<evidence type="ECO:0000256" key="2">
    <source>
        <dbReference type="ARBA" id="ARBA00023125"/>
    </source>
</evidence>
<dbReference type="Pfam" id="PF09339">
    <property type="entry name" value="HTH_IclR"/>
    <property type="match status" value="1"/>
</dbReference>
<evidence type="ECO:0000259" key="4">
    <source>
        <dbReference type="PROSITE" id="PS51077"/>
    </source>
</evidence>
<dbReference type="GO" id="GO:0003677">
    <property type="term" value="F:DNA binding"/>
    <property type="evidence" value="ECO:0007669"/>
    <property type="project" value="UniProtKB-KW"/>
</dbReference>
<evidence type="ECO:0000256" key="3">
    <source>
        <dbReference type="ARBA" id="ARBA00023163"/>
    </source>
</evidence>
<dbReference type="Proteomes" id="UP000774283">
    <property type="component" value="Unassembled WGS sequence"/>
</dbReference>
<feature type="domain" description="HTH iclR-type" evidence="4">
    <location>
        <begin position="3"/>
        <end position="64"/>
    </location>
</feature>
<dbReference type="Gene3D" id="3.30.450.40">
    <property type="match status" value="1"/>
</dbReference>
<dbReference type="SUPFAM" id="SSF46785">
    <property type="entry name" value="Winged helix' DNA-binding domain"/>
    <property type="match status" value="1"/>
</dbReference>
<evidence type="ECO:0000313" key="7">
    <source>
        <dbReference type="Proteomes" id="UP000774283"/>
    </source>
</evidence>
<gene>
    <name evidence="6" type="ORF">HF995_03975</name>
</gene>
<dbReference type="Gene3D" id="1.10.10.10">
    <property type="entry name" value="Winged helix-like DNA-binding domain superfamily/Winged helix DNA-binding domain"/>
    <property type="match status" value="1"/>
</dbReference>
<dbReference type="InterPro" id="IPR036388">
    <property type="entry name" value="WH-like_DNA-bd_sf"/>
</dbReference>
<dbReference type="RefSeq" id="WP_168446473.1">
    <property type="nucleotide sequence ID" value="NZ_JAAXOW010000001.1"/>
</dbReference>
<dbReference type="GO" id="GO:0045892">
    <property type="term" value="P:negative regulation of DNA-templated transcription"/>
    <property type="evidence" value="ECO:0007669"/>
    <property type="project" value="TreeGrafter"/>
</dbReference>
<evidence type="ECO:0000259" key="5">
    <source>
        <dbReference type="PROSITE" id="PS51078"/>
    </source>
</evidence>
<evidence type="ECO:0000313" key="6">
    <source>
        <dbReference type="EMBL" id="NKX92439.1"/>
    </source>
</evidence>
<dbReference type="PANTHER" id="PTHR30136">
    <property type="entry name" value="HELIX-TURN-HELIX TRANSCRIPTIONAL REGULATOR, ICLR FAMILY"/>
    <property type="match status" value="1"/>
</dbReference>
<dbReference type="SMART" id="SM00346">
    <property type="entry name" value="HTH_ICLR"/>
    <property type="match status" value="1"/>
</dbReference>